<dbReference type="InterPro" id="IPR044553">
    <property type="entry name" value="Bbox1_ANCHR"/>
</dbReference>
<proteinExistence type="predicted"/>
<evidence type="ECO:0000313" key="3">
    <source>
        <dbReference type="Proteomes" id="UP001309876"/>
    </source>
</evidence>
<feature type="compositionally biased region" description="Acidic residues" evidence="1">
    <location>
        <begin position="176"/>
        <end position="187"/>
    </location>
</feature>
<gene>
    <name evidence="2" type="ORF">LTR05_002205</name>
</gene>
<feature type="compositionally biased region" description="Basic and acidic residues" evidence="1">
    <location>
        <begin position="188"/>
        <end position="207"/>
    </location>
</feature>
<dbReference type="EMBL" id="JAVRRJ010000002">
    <property type="protein sequence ID" value="KAK5087989.1"/>
    <property type="molecule type" value="Genomic_DNA"/>
</dbReference>
<dbReference type="Proteomes" id="UP001309876">
    <property type="component" value="Unassembled WGS sequence"/>
</dbReference>
<dbReference type="SUPFAM" id="SSF57845">
    <property type="entry name" value="B-box zinc-binding domain"/>
    <property type="match status" value="1"/>
</dbReference>
<feature type="compositionally biased region" description="Basic and acidic residues" evidence="1">
    <location>
        <begin position="143"/>
        <end position="160"/>
    </location>
</feature>
<evidence type="ECO:0000256" key="1">
    <source>
        <dbReference type="SAM" id="MobiDB-lite"/>
    </source>
</evidence>
<organism evidence="2 3">
    <name type="scientific">Lithohypha guttulata</name>
    <dbReference type="NCBI Taxonomy" id="1690604"/>
    <lineage>
        <taxon>Eukaryota</taxon>
        <taxon>Fungi</taxon>
        <taxon>Dikarya</taxon>
        <taxon>Ascomycota</taxon>
        <taxon>Pezizomycotina</taxon>
        <taxon>Eurotiomycetes</taxon>
        <taxon>Chaetothyriomycetidae</taxon>
        <taxon>Chaetothyriales</taxon>
        <taxon>Trichomeriaceae</taxon>
        <taxon>Lithohypha</taxon>
    </lineage>
</organism>
<keyword evidence="3" id="KW-1185">Reference proteome</keyword>
<dbReference type="PANTHER" id="PTHR46603:SF1">
    <property type="entry name" value="ABSCISSION_NOCUT CHECKPOINT REGULATOR"/>
    <property type="match status" value="1"/>
</dbReference>
<dbReference type="AlphaFoldDB" id="A0AAN7YIN6"/>
<reference evidence="2 3" key="1">
    <citation type="submission" date="2023-08" db="EMBL/GenBank/DDBJ databases">
        <title>Black Yeasts Isolated from many extreme environments.</title>
        <authorList>
            <person name="Coleine C."/>
            <person name="Stajich J.E."/>
            <person name="Selbmann L."/>
        </authorList>
    </citation>
    <scope>NUCLEOTIDE SEQUENCE [LARGE SCALE GENOMIC DNA]</scope>
    <source>
        <strain evidence="2 3">CCFEE 5910</strain>
    </source>
</reference>
<sequence>MSNNNGLSKDQTLLARLNALKQSTIDLDAKKHVFEPNASASLPVDPAPARDLHKDLVSRFKTLNGQGESYTVPSGAGQDEDQFQLFVDEDGKTVDEMLAELGPEDTWNIQRDEEAQITDLIKAAQSELNTSKARSQLLAEGGQGDKDEPTPGEKGNERSNFKQPVTKSPPKQPMEPTEEELDEEADEYIAKLLEEIGRVPEVKHEQDTNIDDVSNTHDSIANSQSPAKLGLPSASPREPDPPTYSEVTADDNLASRLASLNLPSVPTTTMSEPAKPTQKQQSKGYTDDEIESWCVICNDDASLVCAGCDGDLYCTKCWLEGHKGPDAGHEERTHRAKEYVRGGQAKHQAARRLVGA</sequence>
<dbReference type="PANTHER" id="PTHR46603">
    <property type="entry name" value="ABSCISSION/NOCUT CHECKPOINT REGULATOR"/>
    <property type="match status" value="1"/>
</dbReference>
<dbReference type="CDD" id="cd19817">
    <property type="entry name" value="Bbox1_ANCHR-like"/>
    <property type="match status" value="1"/>
</dbReference>
<protein>
    <submittedName>
        <fullName evidence="2">Uncharacterized protein</fullName>
    </submittedName>
</protein>
<feature type="region of interest" description="Disordered" evidence="1">
    <location>
        <begin position="128"/>
        <end position="247"/>
    </location>
</feature>
<evidence type="ECO:0000313" key="2">
    <source>
        <dbReference type="EMBL" id="KAK5087989.1"/>
    </source>
</evidence>
<dbReference type="Pfam" id="PF22586">
    <property type="entry name" value="ANCHR-like_BBOX"/>
    <property type="match status" value="1"/>
</dbReference>
<feature type="region of interest" description="Disordered" evidence="1">
    <location>
        <begin position="261"/>
        <end position="284"/>
    </location>
</feature>
<feature type="compositionally biased region" description="Polar residues" evidence="1">
    <location>
        <begin position="211"/>
        <end position="226"/>
    </location>
</feature>
<name>A0AAN7YIN6_9EURO</name>
<accession>A0AAN7YIN6</accession>
<comment type="caution">
    <text evidence="2">The sequence shown here is derived from an EMBL/GenBank/DDBJ whole genome shotgun (WGS) entry which is preliminary data.</text>
</comment>